<evidence type="ECO:0000256" key="1">
    <source>
        <dbReference type="SAM" id="Phobius"/>
    </source>
</evidence>
<gene>
    <name evidence="2" type="primary">benE</name>
    <name evidence="2" type="ORF">GCM10007392_47650</name>
</gene>
<feature type="transmembrane region" description="Helical" evidence="1">
    <location>
        <begin position="93"/>
        <end position="112"/>
    </location>
</feature>
<feature type="transmembrane region" description="Helical" evidence="1">
    <location>
        <begin position="204"/>
        <end position="223"/>
    </location>
</feature>
<keyword evidence="1" id="KW-0472">Membrane</keyword>
<dbReference type="PANTHER" id="PTHR30199:SF0">
    <property type="entry name" value="INNER MEMBRANE PROTEIN YDCO"/>
    <property type="match status" value="1"/>
</dbReference>
<feature type="transmembrane region" description="Helical" evidence="1">
    <location>
        <begin position="254"/>
        <end position="275"/>
    </location>
</feature>
<dbReference type="AlphaFoldDB" id="A0A918KS31"/>
<evidence type="ECO:0000313" key="3">
    <source>
        <dbReference type="Proteomes" id="UP000626148"/>
    </source>
</evidence>
<evidence type="ECO:0000313" key="2">
    <source>
        <dbReference type="EMBL" id="GGX74846.1"/>
    </source>
</evidence>
<organism evidence="2 3">
    <name type="scientific">Saccharospirillum salsuginis</name>
    <dbReference type="NCBI Taxonomy" id="418750"/>
    <lineage>
        <taxon>Bacteria</taxon>
        <taxon>Pseudomonadati</taxon>
        <taxon>Pseudomonadota</taxon>
        <taxon>Gammaproteobacteria</taxon>
        <taxon>Oceanospirillales</taxon>
        <taxon>Saccharospirillaceae</taxon>
        <taxon>Saccharospirillum</taxon>
    </lineage>
</organism>
<sequence>MFKDFSFSAISAGLVAVLVGFSSSAVIIFQATEAAGTNAEQAASWLWALGLGMGITSIGLSLQHRLPLVTAWSTPGAAVLAVSLPGFTLGDAIGAFMVTGLLIWLAGATGQFERLTERLSPAIANAMLAGVLLPFGLDAFKALEHQPWIAGSMLATYILIRLVIPRYTILTVAAIGLGVTAALGELDGANWQWAWGHPVWQAPTWSVSALLSLALPLFLVTMASQNLPGIATLVAAGYRSPTSSMLKWTGSTTFFLAPFGAFALNLAAITAAICMTEDAHPDKTKRYTAAISAGLFYTLLGLMAATVVAFFHAVPSEYLAALAGLALLPTIGASLSTALVDTREREAALVTFLVTAGNLTLFGLGGAFWGLLLGYAVKGGRAWMERRQQSTPSPT</sequence>
<dbReference type="Pfam" id="PF03594">
    <property type="entry name" value="BenE"/>
    <property type="match status" value="1"/>
</dbReference>
<dbReference type="Proteomes" id="UP000626148">
    <property type="component" value="Unassembled WGS sequence"/>
</dbReference>
<protein>
    <submittedName>
        <fullName evidence="2">Benzoate transporter</fullName>
    </submittedName>
</protein>
<comment type="caution">
    <text evidence="2">The sequence shown here is derived from an EMBL/GenBank/DDBJ whole genome shotgun (WGS) entry which is preliminary data.</text>
</comment>
<dbReference type="PANTHER" id="PTHR30199">
    <property type="entry name" value="MFS FAMILY TRANSPORTER, PREDICTED SUBSTRATE BENZOATE"/>
    <property type="match status" value="1"/>
</dbReference>
<proteinExistence type="predicted"/>
<feature type="transmembrane region" description="Helical" evidence="1">
    <location>
        <begin position="42"/>
        <end position="62"/>
    </location>
</feature>
<reference evidence="2" key="2">
    <citation type="submission" date="2020-09" db="EMBL/GenBank/DDBJ databases">
        <authorList>
            <person name="Sun Q."/>
            <person name="Kim S."/>
        </authorList>
    </citation>
    <scope>NUCLEOTIDE SEQUENCE</scope>
    <source>
        <strain evidence="2">KCTC 22169</strain>
    </source>
</reference>
<keyword evidence="1" id="KW-0812">Transmembrane</keyword>
<feature type="transmembrane region" description="Helical" evidence="1">
    <location>
        <begin position="7"/>
        <end position="30"/>
    </location>
</feature>
<dbReference type="InterPro" id="IPR004711">
    <property type="entry name" value="Benzoate_Transporter"/>
</dbReference>
<accession>A0A918KS31</accession>
<dbReference type="GO" id="GO:0005886">
    <property type="term" value="C:plasma membrane"/>
    <property type="evidence" value="ECO:0007669"/>
    <property type="project" value="TreeGrafter"/>
</dbReference>
<feature type="transmembrane region" description="Helical" evidence="1">
    <location>
        <begin position="287"/>
        <end position="312"/>
    </location>
</feature>
<dbReference type="NCBIfam" id="TIGR00843">
    <property type="entry name" value="benE"/>
    <property type="match status" value="1"/>
</dbReference>
<feature type="transmembrane region" description="Helical" evidence="1">
    <location>
        <begin position="318"/>
        <end position="340"/>
    </location>
</feature>
<reference evidence="2" key="1">
    <citation type="journal article" date="2014" name="Int. J. Syst. Evol. Microbiol.">
        <title>Complete genome sequence of Corynebacterium casei LMG S-19264T (=DSM 44701T), isolated from a smear-ripened cheese.</title>
        <authorList>
            <consortium name="US DOE Joint Genome Institute (JGI-PGF)"/>
            <person name="Walter F."/>
            <person name="Albersmeier A."/>
            <person name="Kalinowski J."/>
            <person name="Ruckert C."/>
        </authorList>
    </citation>
    <scope>NUCLEOTIDE SEQUENCE</scope>
    <source>
        <strain evidence="2">KCTC 22169</strain>
    </source>
</reference>
<feature type="transmembrane region" description="Helical" evidence="1">
    <location>
        <begin position="157"/>
        <end position="183"/>
    </location>
</feature>
<keyword evidence="1" id="KW-1133">Transmembrane helix</keyword>
<dbReference type="GO" id="GO:0042925">
    <property type="term" value="F:benzoate transmembrane transporter activity"/>
    <property type="evidence" value="ECO:0007669"/>
    <property type="project" value="InterPro"/>
</dbReference>
<keyword evidence="3" id="KW-1185">Reference proteome</keyword>
<dbReference type="EMBL" id="BMXR01000019">
    <property type="protein sequence ID" value="GGX74846.1"/>
    <property type="molecule type" value="Genomic_DNA"/>
</dbReference>
<name>A0A918KS31_9GAMM</name>
<feature type="transmembrane region" description="Helical" evidence="1">
    <location>
        <begin position="347"/>
        <end position="377"/>
    </location>
</feature>